<reference evidence="2 3" key="1">
    <citation type="journal article" date="2018" name="Nat. Ecol. Evol.">
        <title>Pezizomycetes genomes reveal the molecular basis of ectomycorrhizal truffle lifestyle.</title>
        <authorList>
            <person name="Murat C."/>
            <person name="Payen T."/>
            <person name="Noel B."/>
            <person name="Kuo A."/>
            <person name="Morin E."/>
            <person name="Chen J."/>
            <person name="Kohler A."/>
            <person name="Krizsan K."/>
            <person name="Balestrini R."/>
            <person name="Da Silva C."/>
            <person name="Montanini B."/>
            <person name="Hainaut M."/>
            <person name="Levati E."/>
            <person name="Barry K.W."/>
            <person name="Belfiori B."/>
            <person name="Cichocki N."/>
            <person name="Clum A."/>
            <person name="Dockter R.B."/>
            <person name="Fauchery L."/>
            <person name="Guy J."/>
            <person name="Iotti M."/>
            <person name="Le Tacon F."/>
            <person name="Lindquist E.A."/>
            <person name="Lipzen A."/>
            <person name="Malagnac F."/>
            <person name="Mello A."/>
            <person name="Molinier V."/>
            <person name="Miyauchi S."/>
            <person name="Poulain J."/>
            <person name="Riccioni C."/>
            <person name="Rubini A."/>
            <person name="Sitrit Y."/>
            <person name="Splivallo R."/>
            <person name="Traeger S."/>
            <person name="Wang M."/>
            <person name="Zifcakova L."/>
            <person name="Wipf D."/>
            <person name="Zambonelli A."/>
            <person name="Paolocci F."/>
            <person name="Nowrousian M."/>
            <person name="Ottonello S."/>
            <person name="Baldrian P."/>
            <person name="Spatafora J.W."/>
            <person name="Henrissat B."/>
            <person name="Nagy L.G."/>
            <person name="Aury J.M."/>
            <person name="Wincker P."/>
            <person name="Grigoriev I.V."/>
            <person name="Bonfante P."/>
            <person name="Martin F.M."/>
        </authorList>
    </citation>
    <scope>NUCLEOTIDE SEQUENCE [LARGE SCALE GENOMIC DNA]</scope>
    <source>
        <strain evidence="2 3">ATCC MYA-4762</strain>
    </source>
</reference>
<dbReference type="Pfam" id="PF01348">
    <property type="entry name" value="Intron_maturas2"/>
    <property type="match status" value="1"/>
</dbReference>
<dbReference type="PANTHER" id="PTHR33642:SF4">
    <property type="entry name" value="COX1_OXI3 INTRON 1 PROTEIN-RELATED"/>
    <property type="match status" value="1"/>
</dbReference>
<dbReference type="OrthoDB" id="3594036at2759"/>
<dbReference type="InterPro" id="IPR024937">
    <property type="entry name" value="Domain_X"/>
</dbReference>
<dbReference type="Proteomes" id="UP000267821">
    <property type="component" value="Unassembled WGS sequence"/>
</dbReference>
<dbReference type="AlphaFoldDB" id="A0A3N4L4T8"/>
<dbReference type="GO" id="GO:0003964">
    <property type="term" value="F:RNA-directed DNA polymerase activity"/>
    <property type="evidence" value="ECO:0007669"/>
    <property type="project" value="TreeGrafter"/>
</dbReference>
<feature type="domain" description="Domain X" evidence="1">
    <location>
        <begin position="2"/>
        <end position="61"/>
    </location>
</feature>
<evidence type="ECO:0000259" key="1">
    <source>
        <dbReference type="Pfam" id="PF01348"/>
    </source>
</evidence>
<evidence type="ECO:0000313" key="2">
    <source>
        <dbReference type="EMBL" id="RPB17897.1"/>
    </source>
</evidence>
<sequence>MYNSVLRGYLNYYSFTHNYNRVASSLTHLLRESCARLLAAKFTLRNRAQVFKSYGQDLRGKDKAGFLKPDLKLKPWDFKTNAPKEGVSLHSLRDAPIRGFVGKPHLCQVRDQRASGNAPGTKYE</sequence>
<keyword evidence="3" id="KW-1185">Reference proteome</keyword>
<proteinExistence type="predicted"/>
<dbReference type="InParanoid" id="A0A3N4L4T8"/>
<organism evidence="2 3">
    <name type="scientific">Terfezia boudieri ATCC MYA-4762</name>
    <dbReference type="NCBI Taxonomy" id="1051890"/>
    <lineage>
        <taxon>Eukaryota</taxon>
        <taxon>Fungi</taxon>
        <taxon>Dikarya</taxon>
        <taxon>Ascomycota</taxon>
        <taxon>Pezizomycotina</taxon>
        <taxon>Pezizomycetes</taxon>
        <taxon>Pezizales</taxon>
        <taxon>Pezizaceae</taxon>
        <taxon>Terfezia</taxon>
    </lineage>
</organism>
<evidence type="ECO:0000313" key="3">
    <source>
        <dbReference type="Proteomes" id="UP000267821"/>
    </source>
</evidence>
<dbReference type="GO" id="GO:0005739">
    <property type="term" value="C:mitochondrion"/>
    <property type="evidence" value="ECO:0007669"/>
    <property type="project" value="TreeGrafter"/>
</dbReference>
<dbReference type="PANTHER" id="PTHR33642">
    <property type="entry name" value="COX1/OXI3 INTRON 1 PROTEIN-RELATED"/>
    <property type="match status" value="1"/>
</dbReference>
<gene>
    <name evidence="2" type="ORF">L211DRAFT_854677</name>
</gene>
<dbReference type="GO" id="GO:0090615">
    <property type="term" value="P:mitochondrial mRNA processing"/>
    <property type="evidence" value="ECO:0007669"/>
    <property type="project" value="TreeGrafter"/>
</dbReference>
<accession>A0A3N4L4T8</accession>
<name>A0A3N4L4T8_9PEZI</name>
<dbReference type="STRING" id="1051890.A0A3N4L4T8"/>
<dbReference type="EMBL" id="ML121905">
    <property type="protein sequence ID" value="RPB17897.1"/>
    <property type="molecule type" value="Genomic_DNA"/>
</dbReference>
<dbReference type="GO" id="GO:0006315">
    <property type="term" value="P:homing of group II introns"/>
    <property type="evidence" value="ECO:0007669"/>
    <property type="project" value="TreeGrafter"/>
</dbReference>
<protein>
    <recommendedName>
        <fullName evidence="1">Domain X domain-containing protein</fullName>
    </recommendedName>
</protein>